<evidence type="ECO:0000313" key="3">
    <source>
        <dbReference type="EMBL" id="SDJ37178.1"/>
    </source>
</evidence>
<keyword evidence="1" id="KW-0732">Signal</keyword>
<dbReference type="PANTHER" id="PTHR30570">
    <property type="entry name" value="PERIPLASMIC PHOSPHATE BINDING COMPONENT OF PHOSPHATE ABC TRANSPORTER"/>
    <property type="match status" value="1"/>
</dbReference>
<dbReference type="Gene3D" id="3.40.190.10">
    <property type="entry name" value="Periplasmic binding protein-like II"/>
    <property type="match status" value="2"/>
</dbReference>
<gene>
    <name evidence="3" type="ORF">SAMN04515672_0344</name>
</gene>
<evidence type="ECO:0000313" key="4">
    <source>
        <dbReference type="Proteomes" id="UP000198882"/>
    </source>
</evidence>
<keyword evidence="4" id="KW-1185">Reference proteome</keyword>
<dbReference type="InterPro" id="IPR050811">
    <property type="entry name" value="Phosphate_ABC_transporter"/>
</dbReference>
<dbReference type="PROSITE" id="PS51257">
    <property type="entry name" value="PROKAR_LIPOPROTEIN"/>
    <property type="match status" value="1"/>
</dbReference>
<dbReference type="OrthoDB" id="10255at2157"/>
<dbReference type="AlphaFoldDB" id="A0A1G8T6N4"/>
<dbReference type="SUPFAM" id="SSF53850">
    <property type="entry name" value="Periplasmic binding protein-like II"/>
    <property type="match status" value="1"/>
</dbReference>
<name>A0A1G8T6N4_9EURY</name>
<dbReference type="EMBL" id="FNFE01000001">
    <property type="protein sequence ID" value="SDJ37178.1"/>
    <property type="molecule type" value="Genomic_DNA"/>
</dbReference>
<dbReference type="STRING" id="1095776.SAMN04515672_0344"/>
<dbReference type="PANTHER" id="PTHR30570:SF1">
    <property type="entry name" value="PHOSPHATE-BINDING PROTEIN PSTS"/>
    <property type="match status" value="1"/>
</dbReference>
<dbReference type="Pfam" id="PF12849">
    <property type="entry name" value="PBP_like_2"/>
    <property type="match status" value="1"/>
</dbReference>
<evidence type="ECO:0000256" key="1">
    <source>
        <dbReference type="ARBA" id="ARBA00022729"/>
    </source>
</evidence>
<dbReference type="RefSeq" id="WP_090302893.1">
    <property type="nucleotide sequence ID" value="NZ_FNFE01000001.1"/>
</dbReference>
<feature type="domain" description="PBP" evidence="2">
    <location>
        <begin position="33"/>
        <end position="297"/>
    </location>
</feature>
<dbReference type="Proteomes" id="UP000198882">
    <property type="component" value="Unassembled WGS sequence"/>
</dbReference>
<evidence type="ECO:0000259" key="2">
    <source>
        <dbReference type="Pfam" id="PF12849"/>
    </source>
</evidence>
<proteinExistence type="predicted"/>
<organism evidence="3 4">
    <name type="scientific">Natronorubrum texcoconense</name>
    <dbReference type="NCBI Taxonomy" id="1095776"/>
    <lineage>
        <taxon>Archaea</taxon>
        <taxon>Methanobacteriati</taxon>
        <taxon>Methanobacteriota</taxon>
        <taxon>Stenosarchaea group</taxon>
        <taxon>Halobacteria</taxon>
        <taxon>Halobacteriales</taxon>
        <taxon>Natrialbaceae</taxon>
        <taxon>Natronorubrum</taxon>
    </lineage>
</organism>
<accession>A0A1G8T6N4</accession>
<dbReference type="InterPro" id="IPR024370">
    <property type="entry name" value="PBP_domain"/>
</dbReference>
<protein>
    <submittedName>
        <fullName evidence="3">Phosphate transport system substrate-binding protein</fullName>
    </submittedName>
</protein>
<sequence length="327" mass="35584">MERDYSRRSVLGAFGAGSTLAVAGCLSGSSSGSDIRISGGVGPLPMMQVWADEYESETGVGIDVSGGGTGVGVSDVLNEQVDIAMMGRTPDEAEIDRGLFAVAMLIDTVVGTINVNNPVYDEIRAHGLTPDELEGVFTREITNWGELVDSEVDEPIYVYGRSDSSAAYKQWGDFLGGEDDAYTENELEDFADGNFDGDQQIAQAINNDSLGMSMNNINYVYDFNTGDLEMNIRPVPLDLTESGTLSAEEDFYDTRDEFLTAVEEDVYPAPPAREMFIAANESFEDEAAEFAEWVLTDGQEYVRDNGYATLTEDRLAEQREALAEEGT</sequence>
<reference evidence="4" key="1">
    <citation type="submission" date="2016-10" db="EMBL/GenBank/DDBJ databases">
        <authorList>
            <person name="Varghese N."/>
            <person name="Submissions S."/>
        </authorList>
    </citation>
    <scope>NUCLEOTIDE SEQUENCE [LARGE SCALE GENOMIC DNA]</scope>
    <source>
        <strain evidence="4">B4,CECT 8067,JCM 17497</strain>
    </source>
</reference>